<dbReference type="Pfam" id="PF13952">
    <property type="entry name" value="DUF4216"/>
    <property type="match status" value="1"/>
</dbReference>
<organism evidence="2 3">
    <name type="scientific">Lactuca sativa</name>
    <name type="common">Garden lettuce</name>
    <dbReference type="NCBI Taxonomy" id="4236"/>
    <lineage>
        <taxon>Eukaryota</taxon>
        <taxon>Viridiplantae</taxon>
        <taxon>Streptophyta</taxon>
        <taxon>Embryophyta</taxon>
        <taxon>Tracheophyta</taxon>
        <taxon>Spermatophyta</taxon>
        <taxon>Magnoliopsida</taxon>
        <taxon>eudicotyledons</taxon>
        <taxon>Gunneridae</taxon>
        <taxon>Pentapetalae</taxon>
        <taxon>asterids</taxon>
        <taxon>campanulids</taxon>
        <taxon>Asterales</taxon>
        <taxon>Asteraceae</taxon>
        <taxon>Cichorioideae</taxon>
        <taxon>Cichorieae</taxon>
        <taxon>Lactucinae</taxon>
        <taxon>Lactuca</taxon>
    </lineage>
</organism>
<accession>A0A9R1WCN7</accession>
<gene>
    <name evidence="2" type="ORF">LSAT_V11C200054160</name>
</gene>
<proteinExistence type="predicted"/>
<reference evidence="2 3" key="1">
    <citation type="journal article" date="2017" name="Nat. Commun.">
        <title>Genome assembly with in vitro proximity ligation data and whole-genome triplication in lettuce.</title>
        <authorList>
            <person name="Reyes-Chin-Wo S."/>
            <person name="Wang Z."/>
            <person name="Yang X."/>
            <person name="Kozik A."/>
            <person name="Arikit S."/>
            <person name="Song C."/>
            <person name="Xia L."/>
            <person name="Froenicke L."/>
            <person name="Lavelle D.O."/>
            <person name="Truco M.J."/>
            <person name="Xia R."/>
            <person name="Zhu S."/>
            <person name="Xu C."/>
            <person name="Xu H."/>
            <person name="Xu X."/>
            <person name="Cox K."/>
            <person name="Korf I."/>
            <person name="Meyers B.C."/>
            <person name="Michelmore R.W."/>
        </authorList>
    </citation>
    <scope>NUCLEOTIDE SEQUENCE [LARGE SCALE GENOMIC DNA]</scope>
    <source>
        <strain evidence="3">cv. Salinas</strain>
        <tissue evidence="2">Seedlings</tissue>
    </source>
</reference>
<dbReference type="PANTHER" id="PTHR48258:SF9">
    <property type="entry name" value="OS01G0348150 PROTEIN"/>
    <property type="match status" value="1"/>
</dbReference>
<sequence length="220" mass="25551">MIVSNYNSCRERVRGCRESITETMRWISDGPNKNIIKYDVYAINGYTFRTKAREGKVYQNSGVSVVATDTLISKEVVTYAKNSYYGVLQEIWVLDYHFKRIPIFMCDWVDNRNGVKRDKLGYTLVELKRLGHKDDPFILASQAQQVFYVTDPLDQKMSIVFNTPPKNYRDTYEDIDEEFSTVVSQNDNILPSVDTLELQKENDYFRTNCLGIVIRTVCVS</sequence>
<comment type="caution">
    <text evidence="2">The sequence shown here is derived from an EMBL/GenBank/DDBJ whole genome shotgun (WGS) entry which is preliminary data.</text>
</comment>
<dbReference type="EMBL" id="NBSK02000002">
    <property type="protein sequence ID" value="KAJ0220407.1"/>
    <property type="molecule type" value="Genomic_DNA"/>
</dbReference>
<dbReference type="AlphaFoldDB" id="A0A9R1WCN7"/>
<evidence type="ECO:0000313" key="2">
    <source>
        <dbReference type="EMBL" id="KAJ0220407.1"/>
    </source>
</evidence>
<evidence type="ECO:0000259" key="1">
    <source>
        <dbReference type="Pfam" id="PF13952"/>
    </source>
</evidence>
<dbReference type="InterPro" id="IPR025312">
    <property type="entry name" value="DUF4216"/>
</dbReference>
<name>A0A9R1WCN7_LACSA</name>
<feature type="domain" description="DUF4216" evidence="1">
    <location>
        <begin position="94"/>
        <end position="159"/>
    </location>
</feature>
<evidence type="ECO:0000313" key="3">
    <source>
        <dbReference type="Proteomes" id="UP000235145"/>
    </source>
</evidence>
<dbReference type="PANTHER" id="PTHR48258">
    <property type="entry name" value="DUF4218 DOMAIN-CONTAINING PROTEIN-RELATED"/>
    <property type="match status" value="1"/>
</dbReference>
<dbReference type="Proteomes" id="UP000235145">
    <property type="component" value="Unassembled WGS sequence"/>
</dbReference>
<keyword evidence="3" id="KW-1185">Reference proteome</keyword>
<protein>
    <recommendedName>
        <fullName evidence="1">DUF4216 domain-containing protein</fullName>
    </recommendedName>
</protein>